<dbReference type="EMBL" id="LJCO01000051">
    <property type="protein sequence ID" value="KPV43424.1"/>
    <property type="molecule type" value="Genomic_DNA"/>
</dbReference>
<comment type="caution">
    <text evidence="1">The sequence shown here is derived from an EMBL/GenBank/DDBJ whole genome shotgun (WGS) entry which is preliminary data.</text>
</comment>
<evidence type="ECO:0000313" key="2">
    <source>
        <dbReference type="Proteomes" id="UP000050482"/>
    </source>
</evidence>
<name>A0A0P9EK42_9BACL</name>
<accession>A0A0P9EK42</accession>
<keyword evidence="2" id="KW-1185">Reference proteome</keyword>
<protein>
    <recommendedName>
        <fullName evidence="3">Prevent-host-death protein</fullName>
    </recommendedName>
</protein>
<proteinExistence type="predicted"/>
<gene>
    <name evidence="1" type="ORF">AN477_12570</name>
</gene>
<dbReference type="PATRIC" id="fig|471514.4.peg.1605"/>
<dbReference type="AlphaFoldDB" id="A0A0P9EK42"/>
<dbReference type="Proteomes" id="UP000050482">
    <property type="component" value="Unassembled WGS sequence"/>
</dbReference>
<organism evidence="1 2">
    <name type="scientific">Alicyclobacillus ferrooxydans</name>
    <dbReference type="NCBI Taxonomy" id="471514"/>
    <lineage>
        <taxon>Bacteria</taxon>
        <taxon>Bacillati</taxon>
        <taxon>Bacillota</taxon>
        <taxon>Bacilli</taxon>
        <taxon>Bacillales</taxon>
        <taxon>Alicyclobacillaceae</taxon>
        <taxon>Alicyclobacillus</taxon>
    </lineage>
</organism>
<dbReference type="RefSeq" id="WP_054969514.1">
    <property type="nucleotide sequence ID" value="NZ_LJCO01000051.1"/>
</dbReference>
<evidence type="ECO:0008006" key="3">
    <source>
        <dbReference type="Google" id="ProtNLM"/>
    </source>
</evidence>
<reference evidence="1 2" key="1">
    <citation type="submission" date="2015-09" db="EMBL/GenBank/DDBJ databases">
        <title>Draft genome sequence of Alicyclobacillus ferrooxydans DSM 22381.</title>
        <authorList>
            <person name="Hemp J."/>
        </authorList>
    </citation>
    <scope>NUCLEOTIDE SEQUENCE [LARGE SCALE GENOMIC DNA]</scope>
    <source>
        <strain evidence="1 2">TC-34</strain>
    </source>
</reference>
<sequence>MPSFKKEELMAASDLRTLSQRELFHRLEGCGKLGILYKDNLTAVLLPHDRYISIITRLRELEEAAHEHVAEYK</sequence>
<evidence type="ECO:0000313" key="1">
    <source>
        <dbReference type="EMBL" id="KPV43424.1"/>
    </source>
</evidence>